<dbReference type="EMBL" id="JAPQKQ010000009">
    <property type="protein sequence ID" value="KAJ5181742.1"/>
    <property type="molecule type" value="Genomic_DNA"/>
</dbReference>
<dbReference type="AlphaFoldDB" id="A0A9W9IPT3"/>
<feature type="region of interest" description="Disordered" evidence="1">
    <location>
        <begin position="104"/>
        <end position="135"/>
    </location>
</feature>
<name>A0A9W9IPT3_9EURO</name>
<protein>
    <submittedName>
        <fullName evidence="2">Uncharacterized protein</fullName>
    </submittedName>
</protein>
<feature type="compositionally biased region" description="Low complexity" evidence="1">
    <location>
        <begin position="104"/>
        <end position="121"/>
    </location>
</feature>
<dbReference type="InterPro" id="IPR027417">
    <property type="entry name" value="P-loop_NTPase"/>
</dbReference>
<evidence type="ECO:0000313" key="2">
    <source>
        <dbReference type="EMBL" id="KAJ5181742.1"/>
    </source>
</evidence>
<reference evidence="2" key="2">
    <citation type="journal article" date="2023" name="IMA Fungus">
        <title>Comparative genomic study of the Penicillium genus elucidates a diverse pangenome and 15 lateral gene transfer events.</title>
        <authorList>
            <person name="Petersen C."/>
            <person name="Sorensen T."/>
            <person name="Nielsen M.R."/>
            <person name="Sondergaard T.E."/>
            <person name="Sorensen J.L."/>
            <person name="Fitzpatrick D.A."/>
            <person name="Frisvad J.C."/>
            <person name="Nielsen K.L."/>
        </authorList>
    </citation>
    <scope>NUCLEOTIDE SEQUENCE</scope>
    <source>
        <strain evidence="2">IBT 20477</strain>
    </source>
</reference>
<dbReference type="Proteomes" id="UP001150942">
    <property type="component" value="Unassembled WGS sequence"/>
</dbReference>
<reference evidence="2" key="1">
    <citation type="submission" date="2022-11" db="EMBL/GenBank/DDBJ databases">
        <authorList>
            <person name="Petersen C."/>
        </authorList>
    </citation>
    <scope>NUCLEOTIDE SEQUENCE</scope>
    <source>
        <strain evidence="2">IBT 20477</strain>
    </source>
</reference>
<proteinExistence type="predicted"/>
<comment type="caution">
    <text evidence="2">The sequence shown here is derived from an EMBL/GenBank/DDBJ whole genome shotgun (WGS) entry which is preliminary data.</text>
</comment>
<dbReference type="OrthoDB" id="4326398at2759"/>
<gene>
    <name evidence="2" type="ORF">N7449_011889</name>
</gene>
<dbReference type="Gene3D" id="3.40.50.300">
    <property type="entry name" value="P-loop containing nucleotide triphosphate hydrolases"/>
    <property type="match status" value="1"/>
</dbReference>
<sequence>MKEPEILPILVYLFPIAFGFFGDPKQLGPTIVSTTEENPFRSQLAVSLLARLITAGYDVGKLIVIVQRRLAGDIHDLATTVFHQEMLRWDFDTRSTPLVWSTLSRHSTSGTSTSTPTSPSSIRNTGSRAYVERHT</sequence>
<organism evidence="2 3">
    <name type="scientific">Penicillium cf. viridicatum</name>
    <dbReference type="NCBI Taxonomy" id="2972119"/>
    <lineage>
        <taxon>Eukaryota</taxon>
        <taxon>Fungi</taxon>
        <taxon>Dikarya</taxon>
        <taxon>Ascomycota</taxon>
        <taxon>Pezizomycotina</taxon>
        <taxon>Eurotiomycetes</taxon>
        <taxon>Eurotiomycetidae</taxon>
        <taxon>Eurotiales</taxon>
        <taxon>Aspergillaceae</taxon>
        <taxon>Penicillium</taxon>
    </lineage>
</organism>
<evidence type="ECO:0000256" key="1">
    <source>
        <dbReference type="SAM" id="MobiDB-lite"/>
    </source>
</evidence>
<evidence type="ECO:0000313" key="3">
    <source>
        <dbReference type="Proteomes" id="UP001150942"/>
    </source>
</evidence>
<keyword evidence="3" id="KW-1185">Reference proteome</keyword>
<accession>A0A9W9IPT3</accession>